<dbReference type="AlphaFoldDB" id="A0A9D4ZJL6"/>
<protein>
    <submittedName>
        <fullName evidence="1">Uncharacterized protein</fullName>
    </submittedName>
</protein>
<reference evidence="1" key="1">
    <citation type="submission" date="2021-01" db="EMBL/GenBank/DDBJ databases">
        <title>Adiantum capillus-veneris genome.</title>
        <authorList>
            <person name="Fang Y."/>
            <person name="Liao Q."/>
        </authorList>
    </citation>
    <scope>NUCLEOTIDE SEQUENCE</scope>
    <source>
        <strain evidence="1">H3</strain>
        <tissue evidence="1">Leaf</tissue>
    </source>
</reference>
<evidence type="ECO:0000313" key="2">
    <source>
        <dbReference type="Proteomes" id="UP000886520"/>
    </source>
</evidence>
<keyword evidence="2" id="KW-1185">Reference proteome</keyword>
<dbReference type="OrthoDB" id="2018625at2759"/>
<sequence length="87" mass="9620">MVKELRHKETVTFVEDLGSSRETSTTFAVTVVEASYHGNPGNGFLQENSGIFGQSHVDISVLCSMSWKASLWIRDNKSSIDLPSTRT</sequence>
<accession>A0A9D4ZJL6</accession>
<organism evidence="1 2">
    <name type="scientific">Adiantum capillus-veneris</name>
    <name type="common">Maidenhair fern</name>
    <dbReference type="NCBI Taxonomy" id="13818"/>
    <lineage>
        <taxon>Eukaryota</taxon>
        <taxon>Viridiplantae</taxon>
        <taxon>Streptophyta</taxon>
        <taxon>Embryophyta</taxon>
        <taxon>Tracheophyta</taxon>
        <taxon>Polypodiopsida</taxon>
        <taxon>Polypodiidae</taxon>
        <taxon>Polypodiales</taxon>
        <taxon>Pteridineae</taxon>
        <taxon>Pteridaceae</taxon>
        <taxon>Vittarioideae</taxon>
        <taxon>Adiantum</taxon>
    </lineage>
</organism>
<evidence type="ECO:0000313" key="1">
    <source>
        <dbReference type="EMBL" id="KAI5077934.1"/>
    </source>
</evidence>
<name>A0A9D4ZJL6_ADICA</name>
<proteinExistence type="predicted"/>
<comment type="caution">
    <text evidence="1">The sequence shown here is derived from an EMBL/GenBank/DDBJ whole genome shotgun (WGS) entry which is preliminary data.</text>
</comment>
<dbReference type="Proteomes" id="UP000886520">
    <property type="component" value="Chromosome 7"/>
</dbReference>
<dbReference type="EMBL" id="JABFUD020000007">
    <property type="protein sequence ID" value="KAI5077934.1"/>
    <property type="molecule type" value="Genomic_DNA"/>
</dbReference>
<gene>
    <name evidence="1" type="ORF">GOP47_0007758</name>
</gene>